<protein>
    <submittedName>
        <fullName evidence="1">Uncharacterized protein</fullName>
    </submittedName>
</protein>
<name>X8IUW9_9AGAM</name>
<dbReference type="AlphaFoldDB" id="X8IUW9"/>
<accession>X8IUW9</accession>
<dbReference type="Proteomes" id="UP000030108">
    <property type="component" value="Unassembled WGS sequence"/>
</dbReference>
<proteinExistence type="predicted"/>
<gene>
    <name evidence="1" type="ORF">RSOL_021160</name>
</gene>
<evidence type="ECO:0000313" key="2">
    <source>
        <dbReference type="Proteomes" id="UP000030108"/>
    </source>
</evidence>
<dbReference type="EMBL" id="JATN01000322">
    <property type="protein sequence ID" value="EUC53938.1"/>
    <property type="molecule type" value="Genomic_DNA"/>
</dbReference>
<sequence length="315" mass="36255">MVLNTSHVLDIFSHMLTRDMSIAMIQPGGVRLCCRFWLDTLTLIMIVNVSGARNVSTCDTFNHGNQLITHGYAQALPLWAVMHSRPQETPKYLRYYNQLLQDQFARIYLANMDGTGHESGRINWRNPDIILKACKAFDTFGSWIIEKFPTKQWAFHLGTSFKLYARLPTNKGEPREAVFSSSSGLPCKQVYNLELKSPMNLREISILPDFLLEKTLPVCFLCQIPVKCLQAIQFGQKAQALHQSNRILSDHRLHSALYDVQDSYKDSIQHLKQACCISVGQGVKYPMHQQNWQLLLDVRYRTYKYEKAENMDTSM</sequence>
<organism evidence="1 2">
    <name type="scientific">Rhizoctonia solani AG-3 Rhs1AP</name>
    <dbReference type="NCBI Taxonomy" id="1086054"/>
    <lineage>
        <taxon>Eukaryota</taxon>
        <taxon>Fungi</taxon>
        <taxon>Dikarya</taxon>
        <taxon>Basidiomycota</taxon>
        <taxon>Agaricomycotina</taxon>
        <taxon>Agaricomycetes</taxon>
        <taxon>Cantharellales</taxon>
        <taxon>Ceratobasidiaceae</taxon>
        <taxon>Rhizoctonia</taxon>
    </lineage>
</organism>
<comment type="caution">
    <text evidence="1">The sequence shown here is derived from an EMBL/GenBank/DDBJ whole genome shotgun (WGS) entry which is preliminary data.</text>
</comment>
<evidence type="ECO:0000313" key="1">
    <source>
        <dbReference type="EMBL" id="EUC53938.1"/>
    </source>
</evidence>
<reference evidence="2" key="1">
    <citation type="journal article" date="2014" name="Genome Announc.">
        <title>Draft genome sequence of the plant-pathogenic soil fungus Rhizoctonia solani anastomosis group 3 strain Rhs1AP.</title>
        <authorList>
            <person name="Cubeta M.A."/>
            <person name="Thomas E."/>
            <person name="Dean R.A."/>
            <person name="Jabaji S."/>
            <person name="Neate S.M."/>
            <person name="Tavantzis S."/>
            <person name="Toda T."/>
            <person name="Vilgalys R."/>
            <person name="Bharathan N."/>
            <person name="Fedorova-Abrams N."/>
            <person name="Pakala S.B."/>
            <person name="Pakala S.M."/>
            <person name="Zafar N."/>
            <person name="Joardar V."/>
            <person name="Losada L."/>
            <person name="Nierman W.C."/>
        </authorList>
    </citation>
    <scope>NUCLEOTIDE SEQUENCE [LARGE SCALE GENOMIC DNA]</scope>
    <source>
        <strain evidence="2">AG-3</strain>
    </source>
</reference>
<feature type="non-terminal residue" evidence="1">
    <location>
        <position position="315"/>
    </location>
</feature>